<protein>
    <submittedName>
        <fullName evidence="10">L,D-transpeptidase family protein</fullName>
    </submittedName>
</protein>
<dbReference type="Gene3D" id="2.40.440.10">
    <property type="entry name" value="L,D-transpeptidase catalytic domain-like"/>
    <property type="match status" value="1"/>
</dbReference>
<dbReference type="InterPro" id="IPR005490">
    <property type="entry name" value="LD_TPept_cat_dom"/>
</dbReference>
<dbReference type="PANTHER" id="PTHR41533:SF2">
    <property type="entry name" value="BLR7131 PROTEIN"/>
    <property type="match status" value="1"/>
</dbReference>
<dbReference type="InterPro" id="IPR038063">
    <property type="entry name" value="Transpep_catalytic_dom"/>
</dbReference>
<evidence type="ECO:0000256" key="4">
    <source>
        <dbReference type="ARBA" id="ARBA00022960"/>
    </source>
</evidence>
<dbReference type="RefSeq" id="WP_249830700.1">
    <property type="nucleotide sequence ID" value="NZ_JAMGBE010000001.1"/>
</dbReference>
<feature type="chain" id="PRO_5047489721" evidence="8">
    <location>
        <begin position="32"/>
        <end position="464"/>
    </location>
</feature>
<keyword evidence="6 7" id="KW-0961">Cell wall biogenesis/degradation</keyword>
<organism evidence="10 11">
    <name type="scientific">Sphingomonas hankyongi</name>
    <dbReference type="NCBI Taxonomy" id="2908209"/>
    <lineage>
        <taxon>Bacteria</taxon>
        <taxon>Pseudomonadati</taxon>
        <taxon>Pseudomonadota</taxon>
        <taxon>Alphaproteobacteria</taxon>
        <taxon>Sphingomonadales</taxon>
        <taxon>Sphingomonadaceae</taxon>
        <taxon>Sphingomonas</taxon>
    </lineage>
</organism>
<dbReference type="InterPro" id="IPR052905">
    <property type="entry name" value="LD-transpeptidase_YkuD-like"/>
</dbReference>
<reference evidence="10" key="1">
    <citation type="submission" date="2022-05" db="EMBL/GenBank/DDBJ databases">
        <authorList>
            <person name="Jo J.-H."/>
            <person name="Im W.-T."/>
        </authorList>
    </citation>
    <scope>NUCLEOTIDE SEQUENCE</scope>
    <source>
        <strain evidence="10">SE220</strain>
    </source>
</reference>
<dbReference type="Pfam" id="PF03734">
    <property type="entry name" value="YkuD"/>
    <property type="match status" value="1"/>
</dbReference>
<dbReference type="CDD" id="cd16913">
    <property type="entry name" value="YkuD_like"/>
    <property type="match status" value="1"/>
</dbReference>
<comment type="similarity">
    <text evidence="2">Belongs to the YkuD family.</text>
</comment>
<name>A0ABT0S047_9SPHN</name>
<feature type="signal peptide" evidence="8">
    <location>
        <begin position="1"/>
        <end position="31"/>
    </location>
</feature>
<evidence type="ECO:0000256" key="7">
    <source>
        <dbReference type="PROSITE-ProRule" id="PRU01373"/>
    </source>
</evidence>
<dbReference type="Proteomes" id="UP001165342">
    <property type="component" value="Unassembled WGS sequence"/>
</dbReference>
<comment type="caution">
    <text evidence="10">The sequence shown here is derived from an EMBL/GenBank/DDBJ whole genome shotgun (WGS) entry which is preliminary data.</text>
</comment>
<dbReference type="SUPFAM" id="SSF141523">
    <property type="entry name" value="L,D-transpeptidase catalytic domain-like"/>
    <property type="match status" value="1"/>
</dbReference>
<evidence type="ECO:0000313" key="10">
    <source>
        <dbReference type="EMBL" id="MCL6729225.1"/>
    </source>
</evidence>
<comment type="pathway">
    <text evidence="1 7">Cell wall biogenesis; peptidoglycan biosynthesis.</text>
</comment>
<evidence type="ECO:0000256" key="1">
    <source>
        <dbReference type="ARBA" id="ARBA00004752"/>
    </source>
</evidence>
<evidence type="ECO:0000256" key="2">
    <source>
        <dbReference type="ARBA" id="ARBA00005992"/>
    </source>
</evidence>
<dbReference type="PROSITE" id="PS52029">
    <property type="entry name" value="LD_TPASE"/>
    <property type="match status" value="1"/>
</dbReference>
<proteinExistence type="inferred from homology"/>
<evidence type="ECO:0000259" key="9">
    <source>
        <dbReference type="PROSITE" id="PS52029"/>
    </source>
</evidence>
<dbReference type="EMBL" id="JAMGBE010000001">
    <property type="protein sequence ID" value="MCL6729225.1"/>
    <property type="molecule type" value="Genomic_DNA"/>
</dbReference>
<sequence length="464" mass="50042">MNGLTSHFGFRAKRLSLACCAALIVASPALAQLRPVAPAPAPTAPAPKAPAPLARPVTQGPVTGTPAIPVPVNQGAVPGAPVAQPLPEPPPLPPAVWDPVSAQDLVYYIQQIGRDGLEPADYDLAGLESAIRSGNPLLMSQEATSRFNRVSNDLALGHVHRSARTQWFVVDKDLDAARQDALLRSALASHNIRGALDGLLPTHPQYAALKEALAVTPASDAAKLNRIKLNMDRWRWLPRELGEKYIIVNVPGFHATLVENGVNRWKHRAIAGATKTPTPQLSAMAVGVMLNPWWEVPPSITHEVVGKKGFVKSSDGKRWRQPPGPTNALGQVKFVMYNPQNIYLHDTNARSRFSSRMRALSHGCIRTEHILDLATELLGDDGGEWTPDKIQAQLASGKTKQANFVKPVPVYIVYFSAAALNDGKIVDYNDLYGRDGKALAALQTKDGGAKMFAPKPKTEVATAR</sequence>
<evidence type="ECO:0000256" key="6">
    <source>
        <dbReference type="ARBA" id="ARBA00023316"/>
    </source>
</evidence>
<evidence type="ECO:0000313" key="11">
    <source>
        <dbReference type="Proteomes" id="UP001165342"/>
    </source>
</evidence>
<dbReference type="InterPro" id="IPR045380">
    <property type="entry name" value="LD_TPept_scaffold_dom"/>
</dbReference>
<feature type="domain" description="L,D-TPase catalytic" evidence="9">
    <location>
        <begin position="244"/>
        <end position="391"/>
    </location>
</feature>
<evidence type="ECO:0000256" key="5">
    <source>
        <dbReference type="ARBA" id="ARBA00022984"/>
    </source>
</evidence>
<dbReference type="Pfam" id="PF20142">
    <property type="entry name" value="Scaffold"/>
    <property type="match status" value="1"/>
</dbReference>
<keyword evidence="3" id="KW-0808">Transferase</keyword>
<keyword evidence="5 7" id="KW-0573">Peptidoglycan synthesis</keyword>
<dbReference type="PANTHER" id="PTHR41533">
    <property type="entry name" value="L,D-TRANSPEPTIDASE HI_1667-RELATED"/>
    <property type="match status" value="1"/>
</dbReference>
<gene>
    <name evidence="10" type="ORF">LZ538_04040</name>
</gene>
<feature type="active site" description="Nucleophile" evidence="7">
    <location>
        <position position="364"/>
    </location>
</feature>
<evidence type="ECO:0000256" key="3">
    <source>
        <dbReference type="ARBA" id="ARBA00022679"/>
    </source>
</evidence>
<keyword evidence="11" id="KW-1185">Reference proteome</keyword>
<keyword evidence="4 7" id="KW-0133">Cell shape</keyword>
<keyword evidence="8" id="KW-0732">Signal</keyword>
<evidence type="ECO:0000256" key="8">
    <source>
        <dbReference type="SAM" id="SignalP"/>
    </source>
</evidence>
<feature type="active site" description="Proton donor/acceptor" evidence="7">
    <location>
        <position position="345"/>
    </location>
</feature>
<accession>A0ABT0S047</accession>